<protein>
    <submittedName>
        <fullName evidence="1">Zn finger</fullName>
    </submittedName>
</protein>
<reference evidence="1" key="1">
    <citation type="submission" date="2021-05" db="EMBL/GenBank/DDBJ databases">
        <title>Diversity, taxonomy and evolution of archaeal viruses of the class Caudoviricetes.</title>
        <authorList>
            <person name="Liu Y."/>
            <person name="Demina T.A."/>
            <person name="Roux S."/>
            <person name="Aiewsakun P."/>
            <person name="Kazlauskas D."/>
            <person name="Simmonds P."/>
            <person name="Prangishvili D."/>
            <person name="Oksanen H.M."/>
            <person name="Krupovic M."/>
        </authorList>
    </citation>
    <scope>NUCLEOTIDE SEQUENCE</scope>
    <source>
        <strain evidence="1">HRTV-25/14</strain>
    </source>
</reference>
<sequence>MPCDECGESAKENGSFGVVTNHRLGKDGIHRYTCMKCVKAALEEAIEN</sequence>
<keyword evidence="2" id="KW-1185">Reference proteome</keyword>
<accession>A0AAE8XY61</accession>
<name>A0AAE8XY61_9CAUD</name>
<evidence type="ECO:0000313" key="2">
    <source>
        <dbReference type="Proteomes" id="UP000827232"/>
    </source>
</evidence>
<dbReference type="Proteomes" id="UP000827232">
    <property type="component" value="Segment"/>
</dbReference>
<proteinExistence type="predicted"/>
<gene>
    <name evidence="1" type="ORF">HRTV-25_gp44</name>
</gene>
<organism evidence="1 2">
    <name type="scientific">Halorubrum tailed virus 25</name>
    <dbReference type="NCBI Taxonomy" id="2878006"/>
    <lineage>
        <taxon>Viruses</taxon>
        <taxon>Duplodnaviria</taxon>
        <taxon>Heunggongvirae</taxon>
        <taxon>Uroviricota</taxon>
        <taxon>Caudoviricetes</taxon>
        <taxon>Thumleimavirales</taxon>
        <taxon>Hafunaviridae</taxon>
        <taxon>Laminvirus</taxon>
        <taxon>Laminvirus thailandense</taxon>
        <taxon>Laminvirus HRTV25</taxon>
    </lineage>
</organism>
<evidence type="ECO:0000313" key="1">
    <source>
        <dbReference type="EMBL" id="UBF22625.1"/>
    </source>
</evidence>
<dbReference type="EMBL" id="MZ334521">
    <property type="protein sequence ID" value="UBF22625.1"/>
    <property type="molecule type" value="Genomic_DNA"/>
</dbReference>